<comment type="function">
    <text evidence="6">Component of the mitochondrial ribosome (mitoribosome), a dedicated translation machinery responsible for the synthesis of mitochondrial genome-encoded proteins, including at least some of the essential transmembrane subunits of the mitochondrial respiratory chain. The mitoribosomes are attached to the mitochondrial inner membrane and translation products are cotranslationally integrated into the membrane.</text>
</comment>
<evidence type="ECO:0000256" key="7">
    <source>
        <dbReference type="ARBA" id="ARBA00039306"/>
    </source>
</evidence>
<dbReference type="GO" id="GO:0005840">
    <property type="term" value="C:ribosome"/>
    <property type="evidence" value="ECO:0007669"/>
    <property type="project" value="UniProtKB-KW"/>
</dbReference>
<dbReference type="HOGENOM" id="CLU_049057_0_1_1"/>
<evidence type="ECO:0000259" key="9">
    <source>
        <dbReference type="Pfam" id="PF00177"/>
    </source>
</evidence>
<accession>A0A0D2FZ08</accession>
<dbReference type="AlphaFoldDB" id="A0A0D2FZ08"/>
<evidence type="ECO:0000256" key="4">
    <source>
        <dbReference type="ARBA" id="ARBA00023128"/>
    </source>
</evidence>
<evidence type="ECO:0000256" key="6">
    <source>
        <dbReference type="ARBA" id="ARBA00037226"/>
    </source>
</evidence>
<dbReference type="GO" id="GO:0005739">
    <property type="term" value="C:mitochondrion"/>
    <property type="evidence" value="ECO:0007669"/>
    <property type="project" value="UniProtKB-SubCell"/>
</dbReference>
<gene>
    <name evidence="10" type="ORF">PV04_01875</name>
</gene>
<dbReference type="Gene3D" id="1.10.455.10">
    <property type="entry name" value="Ribosomal protein S7 domain"/>
    <property type="match status" value="1"/>
</dbReference>
<organism evidence="10 11">
    <name type="scientific">Phialophora macrospora</name>
    <dbReference type="NCBI Taxonomy" id="1851006"/>
    <lineage>
        <taxon>Eukaryota</taxon>
        <taxon>Fungi</taxon>
        <taxon>Dikarya</taxon>
        <taxon>Ascomycota</taxon>
        <taxon>Pezizomycotina</taxon>
        <taxon>Eurotiomycetes</taxon>
        <taxon>Chaetothyriomycetidae</taxon>
        <taxon>Chaetothyriales</taxon>
        <taxon>Herpotrichiellaceae</taxon>
        <taxon>Phialophora</taxon>
    </lineage>
</organism>
<dbReference type="STRING" id="5601.A0A0D2FZ08"/>
<keyword evidence="11" id="KW-1185">Reference proteome</keyword>
<dbReference type="GO" id="GO:1990904">
    <property type="term" value="C:ribonucleoprotein complex"/>
    <property type="evidence" value="ECO:0007669"/>
    <property type="project" value="UniProtKB-KW"/>
</dbReference>
<name>A0A0D2FZ08_9EURO</name>
<dbReference type="InterPro" id="IPR023798">
    <property type="entry name" value="Ribosomal_uS7_dom"/>
</dbReference>
<keyword evidence="4" id="KW-0496">Mitochondrion</keyword>
<evidence type="ECO:0000256" key="1">
    <source>
        <dbReference type="ARBA" id="ARBA00004173"/>
    </source>
</evidence>
<evidence type="ECO:0000256" key="5">
    <source>
        <dbReference type="ARBA" id="ARBA00023274"/>
    </source>
</evidence>
<dbReference type="CDD" id="cd14868">
    <property type="entry name" value="uS7_Mitochondria_Fungi"/>
    <property type="match status" value="1"/>
</dbReference>
<evidence type="ECO:0000256" key="2">
    <source>
        <dbReference type="ARBA" id="ARBA00007151"/>
    </source>
</evidence>
<keyword evidence="3" id="KW-0689">Ribosomal protein</keyword>
<evidence type="ECO:0000313" key="11">
    <source>
        <dbReference type="Proteomes" id="UP000054266"/>
    </source>
</evidence>
<protein>
    <recommendedName>
        <fullName evidence="7">Small ribosomal subunit protein uS7m</fullName>
    </recommendedName>
</protein>
<sequence length="361" mass="39404">MAPRVSFFTTRSVAFRPKPVVPQKRIAPGPAFLQQQRAASDDATSKYDSNEARGANESQLPHVTEEAAAMDKVTGNTPPDIDQGTPVQEILQRDKDAQEKAPEVLKQDIKNSSSAGTNKTPSGSRSFSTSAGRNSLEMQPRSGSGGPPPDTAQFQGTRIVGMEYPDAGLGHKFPIPDLKPLGKAVNFKKRYDPVVEQMTRSLMRDGKLSRAQKNMELILDALRTSPAPPSNSDLITPLPLQSLPLHPVAYLTAIIDSVAPLIKIRQQRGLLGGGASMPIPVPLRLRQRRRTAIQWILASAEGRREDKFADRVAKELLSVAEGRSSSWEKRARVHKMAISARANIKAASMGRRVRSKSIRGK</sequence>
<dbReference type="InterPro" id="IPR000235">
    <property type="entry name" value="Ribosomal_uS7"/>
</dbReference>
<keyword evidence="5" id="KW-0687">Ribonucleoprotein</keyword>
<dbReference type="SUPFAM" id="SSF47973">
    <property type="entry name" value="Ribosomal protein S7"/>
    <property type="match status" value="1"/>
</dbReference>
<proteinExistence type="inferred from homology"/>
<dbReference type="Proteomes" id="UP000054266">
    <property type="component" value="Unassembled WGS sequence"/>
</dbReference>
<dbReference type="InterPro" id="IPR036823">
    <property type="entry name" value="Ribosomal_uS7_dom_sf"/>
</dbReference>
<dbReference type="EMBL" id="KN846956">
    <property type="protein sequence ID" value="KIW73783.1"/>
    <property type="molecule type" value="Genomic_DNA"/>
</dbReference>
<evidence type="ECO:0000256" key="3">
    <source>
        <dbReference type="ARBA" id="ARBA00022980"/>
    </source>
</evidence>
<dbReference type="GO" id="GO:0006412">
    <property type="term" value="P:translation"/>
    <property type="evidence" value="ECO:0007669"/>
    <property type="project" value="InterPro"/>
</dbReference>
<dbReference type="PANTHER" id="PTHR11205">
    <property type="entry name" value="RIBOSOMAL PROTEIN S7"/>
    <property type="match status" value="1"/>
</dbReference>
<feature type="domain" description="Small ribosomal subunit protein uS7" evidence="9">
    <location>
        <begin position="190"/>
        <end position="341"/>
    </location>
</feature>
<evidence type="ECO:0000313" key="10">
    <source>
        <dbReference type="EMBL" id="KIW73783.1"/>
    </source>
</evidence>
<dbReference type="FunFam" id="1.10.455.10:FF:000006">
    <property type="entry name" value="37S ribosomal protein S7, mitochondrial"/>
    <property type="match status" value="1"/>
</dbReference>
<comment type="subcellular location">
    <subcellularLocation>
        <location evidence="1">Mitochondrion</location>
    </subcellularLocation>
</comment>
<feature type="region of interest" description="Disordered" evidence="8">
    <location>
        <begin position="21"/>
        <end position="154"/>
    </location>
</feature>
<dbReference type="InterPro" id="IPR047988">
    <property type="entry name" value="Ribosomal_uS7m_fungi"/>
</dbReference>
<feature type="compositionally biased region" description="Basic and acidic residues" evidence="8">
    <location>
        <begin position="39"/>
        <end position="51"/>
    </location>
</feature>
<comment type="similarity">
    <text evidence="2">Belongs to the universal ribosomal protein uS7 family.</text>
</comment>
<evidence type="ECO:0000256" key="8">
    <source>
        <dbReference type="SAM" id="MobiDB-lite"/>
    </source>
</evidence>
<dbReference type="Pfam" id="PF00177">
    <property type="entry name" value="Ribosomal_S7"/>
    <property type="match status" value="1"/>
</dbReference>
<feature type="compositionally biased region" description="Basic and acidic residues" evidence="8">
    <location>
        <begin position="91"/>
        <end position="109"/>
    </location>
</feature>
<feature type="compositionally biased region" description="Polar residues" evidence="8">
    <location>
        <begin position="110"/>
        <end position="137"/>
    </location>
</feature>
<reference evidence="10 11" key="1">
    <citation type="submission" date="2015-01" db="EMBL/GenBank/DDBJ databases">
        <title>The Genome Sequence of Capronia semiimmersa CBS27337.</title>
        <authorList>
            <consortium name="The Broad Institute Genomics Platform"/>
            <person name="Cuomo C."/>
            <person name="de Hoog S."/>
            <person name="Gorbushina A."/>
            <person name="Stielow B."/>
            <person name="Teixiera M."/>
            <person name="Abouelleil A."/>
            <person name="Chapman S.B."/>
            <person name="Priest M."/>
            <person name="Young S.K."/>
            <person name="Wortman J."/>
            <person name="Nusbaum C."/>
            <person name="Birren B."/>
        </authorList>
    </citation>
    <scope>NUCLEOTIDE SEQUENCE [LARGE SCALE GENOMIC DNA]</scope>
    <source>
        <strain evidence="10 11">CBS 27337</strain>
    </source>
</reference>